<proteinExistence type="predicted"/>
<dbReference type="GO" id="GO:0005506">
    <property type="term" value="F:iron ion binding"/>
    <property type="evidence" value="ECO:0007669"/>
    <property type="project" value="InterPro"/>
</dbReference>
<dbReference type="GO" id="GO:0009055">
    <property type="term" value="F:electron transfer activity"/>
    <property type="evidence" value="ECO:0007669"/>
    <property type="project" value="InterPro"/>
</dbReference>
<dbReference type="PRINTS" id="PR00607">
    <property type="entry name" value="CYTCHROMECIE"/>
</dbReference>
<keyword evidence="1" id="KW-0813">Transport</keyword>
<protein>
    <submittedName>
        <fullName evidence="6">Uncharacterized protein</fullName>
    </submittedName>
</protein>
<keyword evidence="7" id="KW-1185">Reference proteome</keyword>
<gene>
    <name evidence="6" type="ORF">ICHIAU1_01700</name>
</gene>
<dbReference type="PROSITE" id="PS51007">
    <property type="entry name" value="CYTC"/>
    <property type="match status" value="1"/>
</dbReference>
<dbReference type="InterPro" id="IPR036909">
    <property type="entry name" value="Cyt_c-like_dom_sf"/>
</dbReference>
<dbReference type="InterPro" id="IPR009056">
    <property type="entry name" value="Cyt_c-like_dom"/>
</dbReference>
<dbReference type="Pfam" id="PF13442">
    <property type="entry name" value="Cytochrome_CBB3"/>
    <property type="match status" value="1"/>
</dbReference>
<sequence length="148" mass="15596">MTAMPHLKNALIVATMSAVVSLAHAEEKHKFGKAAMTGEQTYKAVCVTCHGEGLAGAPKAGNRRAWAPLIAEGYNDLVGSALTGVRMMPPKGGAPELYDIEVARAVVYMVSLAGGQFPEPTEANLKAARLDGEKRHAARLKTAAASRR</sequence>
<dbReference type="Gene3D" id="1.10.760.10">
    <property type="entry name" value="Cytochrome c-like domain"/>
    <property type="match status" value="1"/>
</dbReference>
<dbReference type="EMBL" id="AP022345">
    <property type="protein sequence ID" value="BBU67887.1"/>
    <property type="molecule type" value="Genomic_DNA"/>
</dbReference>
<dbReference type="OrthoDB" id="9814708at2"/>
<keyword evidence="4" id="KW-0249">Electron transport</keyword>
<dbReference type="PANTHER" id="PTHR40942:SF4">
    <property type="entry name" value="CYTOCHROME C5"/>
    <property type="match status" value="1"/>
</dbReference>
<evidence type="ECO:0000256" key="2">
    <source>
        <dbReference type="ARBA" id="ARBA00022617"/>
    </source>
</evidence>
<evidence type="ECO:0000256" key="1">
    <source>
        <dbReference type="ARBA" id="ARBA00022448"/>
    </source>
</evidence>
<dbReference type="InterPro" id="IPR002323">
    <property type="entry name" value="Cyt_CIE"/>
</dbReference>
<evidence type="ECO:0000256" key="3">
    <source>
        <dbReference type="ARBA" id="ARBA00022723"/>
    </source>
</evidence>
<dbReference type="GO" id="GO:0020037">
    <property type="term" value="F:heme binding"/>
    <property type="evidence" value="ECO:0007669"/>
    <property type="project" value="InterPro"/>
</dbReference>
<dbReference type="Proteomes" id="UP000463961">
    <property type="component" value="Chromosome"/>
</dbReference>
<evidence type="ECO:0000256" key="4">
    <source>
        <dbReference type="ARBA" id="ARBA00022982"/>
    </source>
</evidence>
<dbReference type="AlphaFoldDB" id="A0A679IEK8"/>
<evidence type="ECO:0000313" key="6">
    <source>
        <dbReference type="EMBL" id="BBU67887.1"/>
    </source>
</evidence>
<keyword evidence="5" id="KW-0408">Iron</keyword>
<accession>A0A679IEK8</accession>
<organism evidence="6 7">
    <name type="scientific">Fluviibacter phosphoraccumulans</name>
    <dbReference type="NCBI Taxonomy" id="1751046"/>
    <lineage>
        <taxon>Bacteria</taxon>
        <taxon>Pseudomonadati</taxon>
        <taxon>Pseudomonadota</taxon>
        <taxon>Betaproteobacteria</taxon>
        <taxon>Rhodocyclales</taxon>
        <taxon>Fluviibacteraceae</taxon>
        <taxon>Fluviibacter</taxon>
    </lineage>
</organism>
<name>A0A679IEK8_9RHOO</name>
<keyword evidence="2" id="KW-0349">Heme</keyword>
<evidence type="ECO:0000256" key="5">
    <source>
        <dbReference type="ARBA" id="ARBA00023004"/>
    </source>
</evidence>
<dbReference type="PANTHER" id="PTHR40942">
    <property type="match status" value="1"/>
</dbReference>
<reference evidence="7" key="1">
    <citation type="submission" date="2020-01" db="EMBL/GenBank/DDBJ databases">
        <title>Phosphoaccumulans saitamaens gen. nov., sp. nov., a polyphosphate accumulating bacterium isolated from surface river water.</title>
        <authorList>
            <person name="Watanabe K."/>
            <person name="Suda W."/>
        </authorList>
    </citation>
    <scope>NUCLEOTIDE SEQUENCE [LARGE SCALE GENOMIC DNA]</scope>
    <source>
        <strain evidence="7">ICHIAU1</strain>
    </source>
</reference>
<dbReference type="RefSeq" id="WP_162049148.1">
    <property type="nucleotide sequence ID" value="NZ_AP019011.1"/>
</dbReference>
<evidence type="ECO:0000313" key="7">
    <source>
        <dbReference type="Proteomes" id="UP000463961"/>
    </source>
</evidence>
<dbReference type="SUPFAM" id="SSF46626">
    <property type="entry name" value="Cytochrome c"/>
    <property type="match status" value="1"/>
</dbReference>
<keyword evidence="3" id="KW-0479">Metal-binding</keyword>